<dbReference type="EMBL" id="BAAAOF010000002">
    <property type="protein sequence ID" value="GAA1924931.1"/>
    <property type="molecule type" value="Genomic_DNA"/>
</dbReference>
<evidence type="ECO:0000313" key="3">
    <source>
        <dbReference type="Proteomes" id="UP001501343"/>
    </source>
</evidence>
<dbReference type="PANTHER" id="PTHR43283:SF3">
    <property type="entry name" value="BETA-LACTAMASE FAMILY PROTEIN (AFU_ORTHOLOGUE AFUA_5G07500)"/>
    <property type="match status" value="1"/>
</dbReference>
<sequence>MLGIATADGVVALDAFGATDGRVAKIDDHFRLFSVTKPLTGLTAARAIERGLLNPETPLSAALPGFGADRDDTVRLWHLASHTSGIAEPALDSATPQRDDLLAAGRDFRAGTMSRYSTLAFEGMAALTAHATGRYWADDIAEWAAALGADGLTLDEASDPHVVVGAADAGLDIDRFVALRSPGAGLIGRAGDLLAIGAALLRDAGEIVQPATHAMMLRPLTGDIPRLEPYPAERGQDWGFTWNLRTRAPGLIDRDTYGHGGWSGAQFAIHPSAGLAYILLTNLATPDVDTDLLDNAVVAGL</sequence>
<dbReference type="SUPFAM" id="SSF56601">
    <property type="entry name" value="beta-lactamase/transpeptidase-like"/>
    <property type="match status" value="1"/>
</dbReference>
<dbReference type="PANTHER" id="PTHR43283">
    <property type="entry name" value="BETA-LACTAMASE-RELATED"/>
    <property type="match status" value="1"/>
</dbReference>
<organism evidence="2 3">
    <name type="scientific">Microbacterium aoyamense</name>
    <dbReference type="NCBI Taxonomy" id="344166"/>
    <lineage>
        <taxon>Bacteria</taxon>
        <taxon>Bacillati</taxon>
        <taxon>Actinomycetota</taxon>
        <taxon>Actinomycetes</taxon>
        <taxon>Micrococcales</taxon>
        <taxon>Microbacteriaceae</taxon>
        <taxon>Microbacterium</taxon>
    </lineage>
</organism>
<protein>
    <recommendedName>
        <fullName evidence="1">Beta-lactamase-related domain-containing protein</fullName>
    </recommendedName>
</protein>
<dbReference type="Proteomes" id="UP001501343">
    <property type="component" value="Unassembled WGS sequence"/>
</dbReference>
<feature type="domain" description="Beta-lactamase-related" evidence="1">
    <location>
        <begin position="6"/>
        <end position="291"/>
    </location>
</feature>
<keyword evidence="3" id="KW-1185">Reference proteome</keyword>
<dbReference type="Pfam" id="PF00144">
    <property type="entry name" value="Beta-lactamase"/>
    <property type="match status" value="1"/>
</dbReference>
<reference evidence="3" key="1">
    <citation type="journal article" date="2019" name="Int. J. Syst. Evol. Microbiol.">
        <title>The Global Catalogue of Microorganisms (GCM) 10K type strain sequencing project: providing services to taxonomists for standard genome sequencing and annotation.</title>
        <authorList>
            <consortium name="The Broad Institute Genomics Platform"/>
            <consortium name="The Broad Institute Genome Sequencing Center for Infectious Disease"/>
            <person name="Wu L."/>
            <person name="Ma J."/>
        </authorList>
    </citation>
    <scope>NUCLEOTIDE SEQUENCE [LARGE SCALE GENOMIC DNA]</scope>
    <source>
        <strain evidence="3">JCM 14900</strain>
    </source>
</reference>
<dbReference type="InterPro" id="IPR012338">
    <property type="entry name" value="Beta-lactam/transpept-like"/>
</dbReference>
<dbReference type="InterPro" id="IPR050789">
    <property type="entry name" value="Diverse_Enzym_Activities"/>
</dbReference>
<dbReference type="Gene3D" id="3.40.710.10">
    <property type="entry name" value="DD-peptidase/beta-lactamase superfamily"/>
    <property type="match status" value="1"/>
</dbReference>
<comment type="caution">
    <text evidence="2">The sequence shown here is derived from an EMBL/GenBank/DDBJ whole genome shotgun (WGS) entry which is preliminary data.</text>
</comment>
<dbReference type="InterPro" id="IPR001466">
    <property type="entry name" value="Beta-lactam-related"/>
</dbReference>
<gene>
    <name evidence="2" type="ORF">GCM10009775_16500</name>
</gene>
<proteinExistence type="predicted"/>
<evidence type="ECO:0000313" key="2">
    <source>
        <dbReference type="EMBL" id="GAA1924931.1"/>
    </source>
</evidence>
<accession>A0ABP5AXA6</accession>
<evidence type="ECO:0000259" key="1">
    <source>
        <dbReference type="Pfam" id="PF00144"/>
    </source>
</evidence>
<name>A0ABP5AXA6_9MICO</name>